<evidence type="ECO:0000256" key="3">
    <source>
        <dbReference type="ARBA" id="ARBA00023015"/>
    </source>
</evidence>
<evidence type="ECO:0000259" key="7">
    <source>
        <dbReference type="PROSITE" id="PS50110"/>
    </source>
</evidence>
<evidence type="ECO:0000313" key="9">
    <source>
        <dbReference type="Proteomes" id="UP000030700"/>
    </source>
</evidence>
<dbReference type="FunFam" id="3.40.50.300:FF:000006">
    <property type="entry name" value="DNA-binding transcriptional regulator NtrC"/>
    <property type="match status" value="1"/>
</dbReference>
<evidence type="ECO:0000259" key="6">
    <source>
        <dbReference type="PROSITE" id="PS50045"/>
    </source>
</evidence>
<reference evidence="8" key="1">
    <citation type="journal article" date="2015" name="PeerJ">
        <title>First genomic representation of candidate bacterial phylum KSB3 points to enhanced environmental sensing as a trigger of wastewater bulking.</title>
        <authorList>
            <person name="Sekiguchi Y."/>
            <person name="Ohashi A."/>
            <person name="Parks D.H."/>
            <person name="Yamauchi T."/>
            <person name="Tyson G.W."/>
            <person name="Hugenholtz P."/>
        </authorList>
    </citation>
    <scope>NUCLEOTIDE SEQUENCE [LARGE SCALE GENOMIC DNA]</scope>
</reference>
<dbReference type="PRINTS" id="PR01590">
    <property type="entry name" value="HTHFIS"/>
</dbReference>
<accession>A0A0S6W502</accession>
<keyword evidence="4" id="KW-0804">Transcription</keyword>
<dbReference type="SMART" id="SM00382">
    <property type="entry name" value="AAA"/>
    <property type="match status" value="1"/>
</dbReference>
<dbReference type="GO" id="GO:0005524">
    <property type="term" value="F:ATP binding"/>
    <property type="evidence" value="ECO:0007669"/>
    <property type="project" value="UniProtKB-KW"/>
</dbReference>
<feature type="modified residue" description="4-aspartylphosphate" evidence="5">
    <location>
        <position position="51"/>
    </location>
</feature>
<sequence length="438" mass="49270">MKLLIVDDDIKFRDQLVSLCEFEHIDTQVADNGLSAQRYLEQETFEAVVMDLNMPGMNGLELLRWIQEDGPALPVLMMSGYGEINDAVDAMKLGAQDYIVKPFEPEVLFARLRRIIDNQRLSRIVERGRSLQYGWEGWIGNSPQMMAIKALIEKIAPTPSTVLLTGKSGTGKEVIARAIHQHSPRADKPFLAINIGGVPENLLESELFGYEKGAFTGAAGRKIGLFEIASSGTLLLDEIGDMPLHLQGKLLRVLQERKIQRLGGTRDLPIDVRIIAATNKNLEELVRQERFREDMFYRLNVIRIAVPTLNERQEDIPLLVGHFIQCFNALIGKNVRGIAPDALRALEAYDFPGNVRELENLIERAVILADTETITLKNLGLTPPIARNILYHGTLQEIERQAIAEALLRWEGNRTHAANELGITRKTLISKIKLYRLE</sequence>
<evidence type="ECO:0000256" key="4">
    <source>
        <dbReference type="ARBA" id="ARBA00023163"/>
    </source>
</evidence>
<dbReference type="SUPFAM" id="SSF52540">
    <property type="entry name" value="P-loop containing nucleoside triphosphate hydrolases"/>
    <property type="match status" value="1"/>
</dbReference>
<dbReference type="HOGENOM" id="CLU_000445_0_6_0"/>
<dbReference type="PROSITE" id="PS50110">
    <property type="entry name" value="RESPONSE_REGULATORY"/>
    <property type="match status" value="1"/>
</dbReference>
<dbReference type="InterPro" id="IPR001789">
    <property type="entry name" value="Sig_transdc_resp-reg_receiver"/>
</dbReference>
<dbReference type="PANTHER" id="PTHR32071">
    <property type="entry name" value="TRANSCRIPTIONAL REGULATORY PROTEIN"/>
    <property type="match status" value="1"/>
</dbReference>
<organism evidence="8">
    <name type="scientific">Candidatus Moduliflexus flocculans</name>
    <dbReference type="NCBI Taxonomy" id="1499966"/>
    <lineage>
        <taxon>Bacteria</taxon>
        <taxon>Candidatus Moduliflexota</taxon>
        <taxon>Candidatus Moduliflexia</taxon>
        <taxon>Candidatus Moduliflexales</taxon>
        <taxon>Candidatus Moduliflexaceae</taxon>
    </lineage>
</organism>
<evidence type="ECO:0000256" key="5">
    <source>
        <dbReference type="PROSITE-ProRule" id="PRU00169"/>
    </source>
</evidence>
<keyword evidence="8" id="KW-0238">DNA-binding</keyword>
<dbReference type="InterPro" id="IPR002197">
    <property type="entry name" value="HTH_Fis"/>
</dbReference>
<dbReference type="CDD" id="cd00009">
    <property type="entry name" value="AAA"/>
    <property type="match status" value="1"/>
</dbReference>
<feature type="domain" description="Response regulatory" evidence="7">
    <location>
        <begin position="2"/>
        <end position="116"/>
    </location>
</feature>
<dbReference type="Pfam" id="PF00158">
    <property type="entry name" value="Sigma54_activat"/>
    <property type="match status" value="1"/>
</dbReference>
<dbReference type="InterPro" id="IPR027417">
    <property type="entry name" value="P-loop_NTPase"/>
</dbReference>
<protein>
    <submittedName>
        <fullName evidence="8">Response regulator containing CheY-like receiver, AAA-type ATPase, and DNA-binding domains</fullName>
    </submittedName>
</protein>
<dbReference type="PROSITE" id="PS00688">
    <property type="entry name" value="SIGMA54_INTERACT_3"/>
    <property type="match status" value="1"/>
</dbReference>
<dbReference type="CDD" id="cd00156">
    <property type="entry name" value="REC"/>
    <property type="match status" value="1"/>
</dbReference>
<dbReference type="GO" id="GO:0000160">
    <property type="term" value="P:phosphorelay signal transduction system"/>
    <property type="evidence" value="ECO:0007669"/>
    <property type="project" value="InterPro"/>
</dbReference>
<dbReference type="Gene3D" id="1.10.10.60">
    <property type="entry name" value="Homeodomain-like"/>
    <property type="match status" value="1"/>
</dbReference>
<dbReference type="Gene3D" id="1.10.8.60">
    <property type="match status" value="1"/>
</dbReference>
<dbReference type="GO" id="GO:0043565">
    <property type="term" value="F:sequence-specific DNA binding"/>
    <property type="evidence" value="ECO:0007669"/>
    <property type="project" value="InterPro"/>
</dbReference>
<dbReference type="Gene3D" id="3.40.50.300">
    <property type="entry name" value="P-loop containing nucleotide triphosphate hydrolases"/>
    <property type="match status" value="1"/>
</dbReference>
<dbReference type="SUPFAM" id="SSF52172">
    <property type="entry name" value="CheY-like"/>
    <property type="match status" value="1"/>
</dbReference>
<dbReference type="EMBL" id="DF820459">
    <property type="protein sequence ID" value="GAK53465.1"/>
    <property type="molecule type" value="Genomic_DNA"/>
</dbReference>
<dbReference type="InterPro" id="IPR025944">
    <property type="entry name" value="Sigma_54_int_dom_CS"/>
</dbReference>
<keyword evidence="1" id="KW-0547">Nucleotide-binding</keyword>
<dbReference type="Proteomes" id="UP000030700">
    <property type="component" value="Unassembled WGS sequence"/>
</dbReference>
<dbReference type="InterPro" id="IPR011006">
    <property type="entry name" value="CheY-like_superfamily"/>
</dbReference>
<evidence type="ECO:0000313" key="8">
    <source>
        <dbReference type="EMBL" id="GAK53465.1"/>
    </source>
</evidence>
<keyword evidence="5" id="KW-0597">Phosphoprotein</keyword>
<dbReference type="InterPro" id="IPR002078">
    <property type="entry name" value="Sigma_54_int"/>
</dbReference>
<dbReference type="Pfam" id="PF00072">
    <property type="entry name" value="Response_reg"/>
    <property type="match status" value="1"/>
</dbReference>
<name>A0A0S6W502_9BACT</name>
<evidence type="ECO:0000256" key="2">
    <source>
        <dbReference type="ARBA" id="ARBA00022840"/>
    </source>
</evidence>
<dbReference type="InterPro" id="IPR009057">
    <property type="entry name" value="Homeodomain-like_sf"/>
</dbReference>
<feature type="domain" description="Sigma-54 factor interaction" evidence="6">
    <location>
        <begin position="138"/>
        <end position="367"/>
    </location>
</feature>
<dbReference type="Pfam" id="PF02954">
    <property type="entry name" value="HTH_8"/>
    <property type="match status" value="1"/>
</dbReference>
<dbReference type="STRING" id="1499966.U14_04730"/>
<dbReference type="Gene3D" id="3.40.50.2300">
    <property type="match status" value="1"/>
</dbReference>
<evidence type="ECO:0000256" key="1">
    <source>
        <dbReference type="ARBA" id="ARBA00022741"/>
    </source>
</evidence>
<keyword evidence="3" id="KW-0805">Transcription regulation</keyword>
<dbReference type="InterPro" id="IPR058031">
    <property type="entry name" value="AAA_lid_NorR"/>
</dbReference>
<dbReference type="PROSITE" id="PS50045">
    <property type="entry name" value="SIGMA54_INTERACT_4"/>
    <property type="match status" value="1"/>
</dbReference>
<keyword evidence="2" id="KW-0067">ATP-binding</keyword>
<proteinExistence type="predicted"/>
<dbReference type="GO" id="GO:0006355">
    <property type="term" value="P:regulation of DNA-templated transcription"/>
    <property type="evidence" value="ECO:0007669"/>
    <property type="project" value="InterPro"/>
</dbReference>
<dbReference type="Pfam" id="PF25601">
    <property type="entry name" value="AAA_lid_14"/>
    <property type="match status" value="1"/>
</dbReference>
<gene>
    <name evidence="8" type="ORF">U14_04730</name>
</gene>
<keyword evidence="9" id="KW-1185">Reference proteome</keyword>
<dbReference type="SMART" id="SM00448">
    <property type="entry name" value="REC"/>
    <property type="match status" value="1"/>
</dbReference>
<dbReference type="SUPFAM" id="SSF46689">
    <property type="entry name" value="Homeodomain-like"/>
    <property type="match status" value="1"/>
</dbReference>
<dbReference type="AlphaFoldDB" id="A0A0S6W502"/>
<dbReference type="InterPro" id="IPR003593">
    <property type="entry name" value="AAA+_ATPase"/>
</dbReference>